<proteinExistence type="predicted"/>
<dbReference type="AlphaFoldDB" id="I0UUA3"/>
<protein>
    <submittedName>
        <fullName evidence="1">Uncharacterized protein</fullName>
    </submittedName>
</protein>
<name>I0UUA3_9MICC</name>
<organism evidence="1 2">
    <name type="scientific">Rothia aeria F0474</name>
    <dbReference type="NCBI Taxonomy" id="1125724"/>
    <lineage>
        <taxon>Bacteria</taxon>
        <taxon>Bacillati</taxon>
        <taxon>Actinomycetota</taxon>
        <taxon>Actinomycetes</taxon>
        <taxon>Micrococcales</taxon>
        <taxon>Micrococcaceae</taxon>
        <taxon>Rothia</taxon>
    </lineage>
</organism>
<accession>I0UUA3</accession>
<gene>
    <name evidence="1" type="ORF">HMPREF1324_1285</name>
</gene>
<sequence length="45" mass="5229">MKHSVLRRWESLTFSAFIGRSGSREVAEDKGRVIRGMPQAHTMRR</sequence>
<evidence type="ECO:0000313" key="1">
    <source>
        <dbReference type="EMBL" id="EID51456.1"/>
    </source>
</evidence>
<dbReference type="EMBL" id="AJJQ01000018">
    <property type="protein sequence ID" value="EID51456.1"/>
    <property type="molecule type" value="Genomic_DNA"/>
</dbReference>
<keyword evidence="2" id="KW-1185">Reference proteome</keyword>
<reference evidence="1" key="1">
    <citation type="submission" date="2012-03" db="EMBL/GenBank/DDBJ databases">
        <authorList>
            <person name="Durkin A.S."/>
            <person name="McCorrison J."/>
            <person name="Torralba M."/>
            <person name="Gillis M."/>
            <person name="Methe B."/>
            <person name="Sutton G."/>
            <person name="Nelson K.E."/>
        </authorList>
    </citation>
    <scope>NUCLEOTIDE SEQUENCE [LARGE SCALE GENOMIC DNA]</scope>
    <source>
        <strain evidence="1">F0474</strain>
    </source>
</reference>
<dbReference type="Proteomes" id="UP000004863">
    <property type="component" value="Unassembled WGS sequence"/>
</dbReference>
<comment type="caution">
    <text evidence="1">The sequence shown here is derived from an EMBL/GenBank/DDBJ whole genome shotgun (WGS) entry which is preliminary data.</text>
</comment>
<evidence type="ECO:0000313" key="2">
    <source>
        <dbReference type="Proteomes" id="UP000004863"/>
    </source>
</evidence>